<dbReference type="InterPro" id="IPR004682">
    <property type="entry name" value="TRAP_DctP"/>
</dbReference>
<dbReference type="EMBL" id="NMRN01000031">
    <property type="protein sequence ID" value="PAS92736.1"/>
    <property type="molecule type" value="Genomic_DNA"/>
</dbReference>
<name>A0A272ERR8_9RHOO</name>
<dbReference type="InterPro" id="IPR018389">
    <property type="entry name" value="DctP_fam"/>
</dbReference>
<dbReference type="InterPro" id="IPR038404">
    <property type="entry name" value="TRAP_DctP_sf"/>
</dbReference>
<dbReference type="PIRSF" id="PIRSF006470">
    <property type="entry name" value="DctB"/>
    <property type="match status" value="1"/>
</dbReference>
<dbReference type="GO" id="GO:0030288">
    <property type="term" value="C:outer membrane-bounded periplasmic space"/>
    <property type="evidence" value="ECO:0007669"/>
    <property type="project" value="InterPro"/>
</dbReference>
<dbReference type="Proteomes" id="UP000216107">
    <property type="component" value="Unassembled WGS sequence"/>
</dbReference>
<evidence type="ECO:0000256" key="2">
    <source>
        <dbReference type="SAM" id="SignalP"/>
    </source>
</evidence>
<dbReference type="Gene3D" id="3.40.190.170">
    <property type="entry name" value="Bacterial extracellular solute-binding protein, family 7"/>
    <property type="match status" value="1"/>
</dbReference>
<organism evidence="4 5">
    <name type="scientific">Candidatus Dactylopiibacterium carminicum</name>
    <dbReference type="NCBI Taxonomy" id="857335"/>
    <lineage>
        <taxon>Bacteria</taxon>
        <taxon>Pseudomonadati</taxon>
        <taxon>Pseudomonadota</taxon>
        <taxon>Betaproteobacteria</taxon>
        <taxon>Rhodocyclales</taxon>
        <taxon>Rhodocyclaceae</taxon>
        <taxon>Candidatus Dactylopiibacterium</taxon>
    </lineage>
</organism>
<keyword evidence="1 2" id="KW-0732">Signal</keyword>
<comment type="caution">
    <text evidence="4">The sequence shown here is derived from an EMBL/GenBank/DDBJ whole genome shotgun (WGS) entry which is preliminary data.</text>
</comment>
<dbReference type="EMBL" id="MDUX01000036">
    <property type="protein sequence ID" value="KAF7598808.1"/>
    <property type="molecule type" value="Genomic_DNA"/>
</dbReference>
<feature type="signal peptide" evidence="2">
    <location>
        <begin position="1"/>
        <end position="21"/>
    </location>
</feature>
<evidence type="ECO:0000256" key="1">
    <source>
        <dbReference type="ARBA" id="ARBA00022729"/>
    </source>
</evidence>
<dbReference type="AlphaFoldDB" id="A0A272ERR8"/>
<dbReference type="PANTHER" id="PTHR33376">
    <property type="match status" value="1"/>
</dbReference>
<evidence type="ECO:0000313" key="5">
    <source>
        <dbReference type="Proteomes" id="UP000216107"/>
    </source>
</evidence>
<dbReference type="PANTHER" id="PTHR33376:SF2">
    <property type="entry name" value="DICARBOXYLATE-BINDING PERIPLASMIC PROTEIN"/>
    <property type="match status" value="1"/>
</dbReference>
<keyword evidence="6" id="KW-1185">Reference proteome</keyword>
<dbReference type="OrthoDB" id="9794826at2"/>
<evidence type="ECO:0000313" key="6">
    <source>
        <dbReference type="Proteomes" id="UP000623509"/>
    </source>
</evidence>
<reference evidence="3 6" key="1">
    <citation type="submission" date="2016-08" db="EMBL/GenBank/DDBJ databases">
        <title>Candidatus Dactylopiibacterium carminicum genome sequence.</title>
        <authorList>
            <person name="Ramirez-Puebla S.T."/>
            <person name="Ormeno-Orrillo E."/>
            <person name="Vera-Ponce De Leon A."/>
            <person name="Luis L."/>
            <person name="Sanchez-Flores A."/>
            <person name="Monica R."/>
            <person name="Martinez-Romero E."/>
        </authorList>
    </citation>
    <scope>NUCLEOTIDE SEQUENCE [LARGE SCALE GENOMIC DNA]</scope>
    <source>
        <strain evidence="3">END1</strain>
    </source>
</reference>
<evidence type="ECO:0000313" key="4">
    <source>
        <dbReference type="EMBL" id="PAS92736.1"/>
    </source>
</evidence>
<gene>
    <name evidence="3" type="ORF">BGI27_11125</name>
    <name evidence="4" type="ORF">CGU29_10525</name>
</gene>
<dbReference type="Pfam" id="PF03480">
    <property type="entry name" value="DctP"/>
    <property type="match status" value="1"/>
</dbReference>
<dbReference type="NCBIfam" id="NF037995">
    <property type="entry name" value="TRAP_S1"/>
    <property type="match status" value="1"/>
</dbReference>
<protein>
    <submittedName>
        <fullName evidence="4">C4-dicarboxylate ABC transporter</fullName>
    </submittedName>
</protein>
<dbReference type="NCBIfam" id="TIGR00787">
    <property type="entry name" value="dctP"/>
    <property type="match status" value="1"/>
</dbReference>
<dbReference type="CDD" id="cd13671">
    <property type="entry name" value="PBP2_TRAP_SBP_like_3"/>
    <property type="match status" value="1"/>
</dbReference>
<sequence length="323" mass="35928">MRTPKVVAALLMTCFACGAFAQQKLELKVSEIWGDDYPNTKALRHMSEVLAKQSNGRIDPKVYPNGTLGSEKEVIEQVKMGALAMARVPLNLLNNICEETIVPSLPFLFRSTDHLHKSLDSAVGQEILSSCNSKGYIGLAYYDSGTRSIYAKKAVKTLADTKGMKLRVQQSDVMVAMANAMGANPSPMPMGEVYVGLRTGLIDAAENNWPSYESSKHFESAKYYSRTEHLMNPEIVIFSKVIWDKLSPADQKLIGDAAKESTTVQRKLWAEREKVSEDIVRKAGSIITEVDKKPFQDAMVPVYAKFVTSPRMKDLVKRIQDVK</sequence>
<reference evidence="4 5" key="2">
    <citation type="submission" date="2017-07" db="EMBL/GenBank/DDBJ databases">
        <title>Candidatus Dactylopiibacterium carminicum, a nitrogen-fixing symbiont of the cochineal insect Dactylopius coccus and Dactylopius opuntiae (Hemiptera: Coccoidea: Dactylopiidae).</title>
        <authorList>
            <person name="Vera A."/>
        </authorList>
    </citation>
    <scope>NUCLEOTIDE SEQUENCE [LARGE SCALE GENOMIC DNA]</scope>
    <source>
        <strain evidence="4 5">NFDCM</strain>
    </source>
</reference>
<dbReference type="GO" id="GO:0030246">
    <property type="term" value="F:carbohydrate binding"/>
    <property type="evidence" value="ECO:0007669"/>
    <property type="project" value="TreeGrafter"/>
</dbReference>
<dbReference type="Proteomes" id="UP000623509">
    <property type="component" value="Unassembled WGS sequence"/>
</dbReference>
<dbReference type="RefSeq" id="WP_095524959.1">
    <property type="nucleotide sequence ID" value="NZ_MDUX01000036.1"/>
</dbReference>
<proteinExistence type="predicted"/>
<dbReference type="GO" id="GO:0055085">
    <property type="term" value="P:transmembrane transport"/>
    <property type="evidence" value="ECO:0007669"/>
    <property type="project" value="InterPro"/>
</dbReference>
<feature type="chain" id="PRO_5013352272" evidence="2">
    <location>
        <begin position="22"/>
        <end position="323"/>
    </location>
</feature>
<accession>A0A272ERR8</accession>
<evidence type="ECO:0000313" key="3">
    <source>
        <dbReference type="EMBL" id="KAF7598808.1"/>
    </source>
</evidence>